<sequence length="143" mass="16436">MNDTEWITQLLQTENSEIIGMEISRIDNPVLLHNIALNYNWDDGFKLLNLIINNGNCELGTALMLFYNADGYLLLNENSKNNITGQKEWLAFINTLFNKLLNDKFCSKKVSYQPGLSKVQKYKLKKANPNIPEMFFEGVKAKN</sequence>
<dbReference type="Proteomes" id="UP001342826">
    <property type="component" value="Unassembled WGS sequence"/>
</dbReference>
<gene>
    <name evidence="2" type="ORF">P9271_14315</name>
</gene>
<dbReference type="EMBL" id="JARTFS010000012">
    <property type="protein sequence ID" value="MED4402489.1"/>
    <property type="molecule type" value="Genomic_DNA"/>
</dbReference>
<reference evidence="2 3" key="1">
    <citation type="submission" date="2023-03" db="EMBL/GenBank/DDBJ databases">
        <title>Bacillus Genome Sequencing.</title>
        <authorList>
            <person name="Dunlap C."/>
        </authorList>
    </citation>
    <scope>NUCLEOTIDE SEQUENCE [LARGE SCALE GENOMIC DNA]</scope>
    <source>
        <strain evidence="2 3">NRS-1717</strain>
    </source>
</reference>
<accession>A0ABU6P1U7</accession>
<dbReference type="Pfam" id="PF14096">
    <property type="entry name" value="DUF4274"/>
    <property type="match status" value="1"/>
</dbReference>
<feature type="domain" description="DUF4274" evidence="1">
    <location>
        <begin position="27"/>
        <end position="100"/>
    </location>
</feature>
<evidence type="ECO:0000259" key="1">
    <source>
        <dbReference type="Pfam" id="PF14096"/>
    </source>
</evidence>
<protein>
    <submittedName>
        <fullName evidence="2">DUF4274 domain-containing protein</fullName>
    </submittedName>
</protein>
<organism evidence="2 3">
    <name type="scientific">Metabacillus fastidiosus</name>
    <dbReference type="NCBI Taxonomy" id="1458"/>
    <lineage>
        <taxon>Bacteria</taxon>
        <taxon>Bacillati</taxon>
        <taxon>Bacillota</taxon>
        <taxon>Bacilli</taxon>
        <taxon>Bacillales</taxon>
        <taxon>Bacillaceae</taxon>
        <taxon>Metabacillus</taxon>
    </lineage>
</organism>
<dbReference type="GeneID" id="301142650"/>
<evidence type="ECO:0000313" key="2">
    <source>
        <dbReference type="EMBL" id="MED4402489.1"/>
    </source>
</evidence>
<dbReference type="InterPro" id="IPR025369">
    <property type="entry name" value="DUF4274"/>
</dbReference>
<name>A0ABU6P1U7_9BACI</name>
<comment type="caution">
    <text evidence="2">The sequence shown here is derived from an EMBL/GenBank/DDBJ whole genome shotgun (WGS) entry which is preliminary data.</text>
</comment>
<proteinExistence type="predicted"/>
<dbReference type="RefSeq" id="WP_066233958.1">
    <property type="nucleotide sequence ID" value="NZ_JARTFQ010000005.1"/>
</dbReference>
<evidence type="ECO:0000313" key="3">
    <source>
        <dbReference type="Proteomes" id="UP001342826"/>
    </source>
</evidence>
<keyword evidence="3" id="KW-1185">Reference proteome</keyword>